<dbReference type="Pfam" id="PF12796">
    <property type="entry name" value="Ank_2"/>
    <property type="match status" value="1"/>
</dbReference>
<dbReference type="InterPro" id="IPR051637">
    <property type="entry name" value="Ank_repeat_dom-contain_49"/>
</dbReference>
<comment type="caution">
    <text evidence="4">The sequence shown here is derived from an EMBL/GenBank/DDBJ whole genome shotgun (WGS) entry which is preliminary data.</text>
</comment>
<gene>
    <name evidence="4" type="ORF">TGP89_261710</name>
</gene>
<feature type="region of interest" description="Disordered" evidence="3">
    <location>
        <begin position="131"/>
        <end position="188"/>
    </location>
</feature>
<name>A0A086K574_TOXGO</name>
<evidence type="ECO:0000256" key="3">
    <source>
        <dbReference type="SAM" id="MobiDB-lite"/>
    </source>
</evidence>
<dbReference type="OrthoDB" id="340620at2759"/>
<dbReference type="VEuPathDB" id="ToxoDB:TGP89_261710"/>
<organism evidence="4 5">
    <name type="scientific">Toxoplasma gondii p89</name>
    <dbReference type="NCBI Taxonomy" id="943119"/>
    <lineage>
        <taxon>Eukaryota</taxon>
        <taxon>Sar</taxon>
        <taxon>Alveolata</taxon>
        <taxon>Apicomplexa</taxon>
        <taxon>Conoidasida</taxon>
        <taxon>Coccidia</taxon>
        <taxon>Eucoccidiorida</taxon>
        <taxon>Eimeriorina</taxon>
        <taxon>Sarcocystidae</taxon>
        <taxon>Toxoplasma</taxon>
    </lineage>
</organism>
<dbReference type="AlphaFoldDB" id="A0A086K574"/>
<evidence type="ECO:0000256" key="1">
    <source>
        <dbReference type="ARBA" id="ARBA00022737"/>
    </source>
</evidence>
<reference evidence="4 5" key="1">
    <citation type="submission" date="2014-03" db="EMBL/GenBank/DDBJ databases">
        <authorList>
            <person name="Sibley D."/>
            <person name="Venepally P."/>
            <person name="Karamycheva S."/>
            <person name="Hadjithomas M."/>
            <person name="Khan A."/>
            <person name="Brunk B."/>
            <person name="Roos D."/>
            <person name="Caler E."/>
            <person name="Lorenzi H."/>
        </authorList>
    </citation>
    <scope>NUCLEOTIDE SEQUENCE [LARGE SCALE GENOMIC DNA]</scope>
    <source>
        <strain evidence="5">p89</strain>
    </source>
</reference>
<keyword evidence="1" id="KW-0677">Repeat</keyword>
<dbReference type="SUPFAM" id="SSF48403">
    <property type="entry name" value="Ankyrin repeat"/>
    <property type="match status" value="1"/>
</dbReference>
<evidence type="ECO:0000313" key="5">
    <source>
        <dbReference type="Proteomes" id="UP000028828"/>
    </source>
</evidence>
<keyword evidence="2" id="KW-0040">ANK repeat</keyword>
<dbReference type="Gene3D" id="1.25.40.20">
    <property type="entry name" value="Ankyrin repeat-containing domain"/>
    <property type="match status" value="1"/>
</dbReference>
<sequence length="224" mass="23448">MATTHLNKSVIAGGSIKTIKALKKYWNSPVSDIDDNSSEAKYTMLQMAILLNKKNVVEYLISQKDVDLTTRATDGTTALMTAVGKNVPVDWIRAMLERGAADNINVEDNEGHTALDRCEKDSEVYKLLVQHGAQPRPSPPPTPPPEPDVAGGAGSTDTNAAGQNGASKPVDGITGVGGMSPGLDEHPGIWATMCGCGGRQGKNGTEVVEVVDAGKAELNPAQAS</sequence>
<dbReference type="InterPro" id="IPR036770">
    <property type="entry name" value="Ankyrin_rpt-contain_sf"/>
</dbReference>
<proteinExistence type="predicted"/>
<protein>
    <submittedName>
        <fullName evidence="4">Ankyrin repeat-containing protein</fullName>
    </submittedName>
</protein>
<feature type="compositionally biased region" description="Pro residues" evidence="3">
    <location>
        <begin position="136"/>
        <end position="147"/>
    </location>
</feature>
<dbReference type="PANTHER" id="PTHR24180">
    <property type="entry name" value="CYCLIN-DEPENDENT KINASE INHIBITOR 2C-RELATED"/>
    <property type="match status" value="1"/>
</dbReference>
<dbReference type="InterPro" id="IPR002110">
    <property type="entry name" value="Ankyrin_rpt"/>
</dbReference>
<evidence type="ECO:0000313" key="4">
    <source>
        <dbReference type="EMBL" id="KFG39542.1"/>
    </source>
</evidence>
<accession>A0A086K574</accession>
<feature type="compositionally biased region" description="Polar residues" evidence="3">
    <location>
        <begin position="155"/>
        <end position="166"/>
    </location>
</feature>
<dbReference type="EMBL" id="AEYI02001265">
    <property type="protein sequence ID" value="KFG39542.1"/>
    <property type="molecule type" value="Genomic_DNA"/>
</dbReference>
<dbReference type="Proteomes" id="UP000028828">
    <property type="component" value="Unassembled WGS sequence"/>
</dbReference>
<dbReference type="PANTHER" id="PTHR24180:SF45">
    <property type="entry name" value="POLY [ADP-RIBOSE] POLYMERASE TANKYRASE"/>
    <property type="match status" value="1"/>
</dbReference>
<evidence type="ECO:0000256" key="2">
    <source>
        <dbReference type="ARBA" id="ARBA00023043"/>
    </source>
</evidence>